<evidence type="ECO:0000256" key="9">
    <source>
        <dbReference type="SAM" id="Phobius"/>
    </source>
</evidence>
<dbReference type="Pfam" id="PF03600">
    <property type="entry name" value="CitMHS"/>
    <property type="match status" value="1"/>
</dbReference>
<feature type="compositionally biased region" description="Polar residues" evidence="8">
    <location>
        <begin position="389"/>
        <end position="401"/>
    </location>
</feature>
<dbReference type="EMBL" id="JASJQH010000705">
    <property type="protein sequence ID" value="KAK9763209.1"/>
    <property type="molecule type" value="Genomic_DNA"/>
</dbReference>
<evidence type="ECO:0000256" key="3">
    <source>
        <dbReference type="ARBA" id="ARBA00022448"/>
    </source>
</evidence>
<evidence type="ECO:0000256" key="1">
    <source>
        <dbReference type="ARBA" id="ARBA00004651"/>
    </source>
</evidence>
<proteinExistence type="inferred from homology"/>
<feature type="transmembrane region" description="Helical" evidence="9">
    <location>
        <begin position="16"/>
        <end position="37"/>
    </location>
</feature>
<dbReference type="Pfam" id="PF02040">
    <property type="entry name" value="ArsB"/>
    <property type="match status" value="1"/>
</dbReference>
<evidence type="ECO:0000256" key="6">
    <source>
        <dbReference type="ARBA" id="ARBA00022989"/>
    </source>
</evidence>
<comment type="similarity">
    <text evidence="2">Belongs to the CitM (TC 2.A.11) transporter family.</text>
</comment>
<keyword evidence="3" id="KW-0813">Transport</keyword>
<feature type="transmembrane region" description="Helical" evidence="9">
    <location>
        <begin position="49"/>
        <end position="68"/>
    </location>
</feature>
<protein>
    <recommendedName>
        <fullName evidence="10">Citrate transporter-like domain-containing protein</fullName>
    </recommendedName>
</protein>
<evidence type="ECO:0000256" key="5">
    <source>
        <dbReference type="ARBA" id="ARBA00022692"/>
    </source>
</evidence>
<comment type="subcellular location">
    <subcellularLocation>
        <location evidence="1">Cell membrane</location>
        <topology evidence="1">Multi-pass membrane protein</topology>
    </subcellularLocation>
</comment>
<dbReference type="PANTHER" id="PTHR43302:SF5">
    <property type="entry name" value="TRANSPORTER ARSB-RELATED"/>
    <property type="match status" value="1"/>
</dbReference>
<keyword evidence="12" id="KW-1185">Reference proteome</keyword>
<dbReference type="InterPro" id="IPR000802">
    <property type="entry name" value="Arsenical_pump_ArsB"/>
</dbReference>
<feature type="transmembrane region" description="Helical" evidence="9">
    <location>
        <begin position="128"/>
        <end position="159"/>
    </location>
</feature>
<evidence type="ECO:0000256" key="8">
    <source>
        <dbReference type="SAM" id="MobiDB-lite"/>
    </source>
</evidence>
<evidence type="ECO:0000259" key="10">
    <source>
        <dbReference type="Pfam" id="PF03600"/>
    </source>
</evidence>
<organism evidence="11 12">
    <name type="scientific">Basidiobolus ranarum</name>
    <dbReference type="NCBI Taxonomy" id="34480"/>
    <lineage>
        <taxon>Eukaryota</taxon>
        <taxon>Fungi</taxon>
        <taxon>Fungi incertae sedis</taxon>
        <taxon>Zoopagomycota</taxon>
        <taxon>Entomophthoromycotina</taxon>
        <taxon>Basidiobolomycetes</taxon>
        <taxon>Basidiobolales</taxon>
        <taxon>Basidiobolaceae</taxon>
        <taxon>Basidiobolus</taxon>
    </lineage>
</organism>
<evidence type="ECO:0000256" key="7">
    <source>
        <dbReference type="ARBA" id="ARBA00023136"/>
    </source>
</evidence>
<feature type="region of interest" description="Disordered" evidence="8">
    <location>
        <begin position="376"/>
        <end position="408"/>
    </location>
</feature>
<keyword evidence="7 9" id="KW-0472">Membrane</keyword>
<evidence type="ECO:0000313" key="12">
    <source>
        <dbReference type="Proteomes" id="UP001479436"/>
    </source>
</evidence>
<feature type="transmembrane region" description="Helical" evidence="9">
    <location>
        <begin position="514"/>
        <end position="538"/>
    </location>
</feature>
<feature type="transmembrane region" description="Helical" evidence="9">
    <location>
        <begin position="467"/>
        <end position="494"/>
    </location>
</feature>
<sequence>MPSEQNTWIPLDWHSWVSLVVFFIVIGLVIHPLSFRLPSSRFVKRSSRLTIGLGAAPILGILFLWATTCIGWQQIVDGFLGREGIQPYSIVILLFALAYICVSLDLSGIFAFLALWVTKKSGASGQWLFFYFYILALVLAALTSNDVVILTFTPILVYFSRSVNVDPKPFLMAEFIAANTASMALYIGNPTNIVVAQAYSISFFQYSAWMIIPFLGASVISYIMLRIVFRNHIPTTLNAPDVVPRSALIHPKAAIIGIVILFSCLITLIVTSFWEVPVWEVTLPFACIMLIRDVVADLFAARKTASAVKSLTSENKSNIEVAPVSENKSINSLSVVECGEKTQYDCYSRRALSMADIEQFELQDYVDEEALDENNIASTSGPREASVKSAPNLTSSITNSSKRSKTSRHNPCHLIAKFSPTLDSAISRMPWAIAPFAIGMFILVEALNHRGWTNRFAVAMMHITPSLVPAVFAVGVVSTLACNLLNNLPMAILFVRILQDPHFVVDEATKRACLFALIIGSNLGANLTIIGSLAGLMWSDILKRKNVVITYFTFLKWNIGILPIVLVVTCGILAAELTIIG</sequence>
<feature type="transmembrane region" description="Helical" evidence="9">
    <location>
        <begin position="253"/>
        <end position="274"/>
    </location>
</feature>
<keyword evidence="6 9" id="KW-1133">Transmembrane helix</keyword>
<feature type="transmembrane region" description="Helical" evidence="9">
    <location>
        <begin position="88"/>
        <end position="116"/>
    </location>
</feature>
<feature type="domain" description="Citrate transporter-like" evidence="10">
    <location>
        <begin position="51"/>
        <end position="293"/>
    </location>
</feature>
<keyword evidence="4" id="KW-1003">Cell membrane</keyword>
<dbReference type="PANTHER" id="PTHR43302">
    <property type="entry name" value="TRANSPORTER ARSB-RELATED"/>
    <property type="match status" value="1"/>
</dbReference>
<evidence type="ECO:0000256" key="2">
    <source>
        <dbReference type="ARBA" id="ARBA00009843"/>
    </source>
</evidence>
<dbReference type="PRINTS" id="PR00758">
    <property type="entry name" value="ARSENICPUMP"/>
</dbReference>
<evidence type="ECO:0000313" key="11">
    <source>
        <dbReference type="EMBL" id="KAK9763209.1"/>
    </source>
</evidence>
<dbReference type="InterPro" id="IPR004680">
    <property type="entry name" value="Cit_transptr-like_dom"/>
</dbReference>
<feature type="transmembrane region" description="Helical" evidence="9">
    <location>
        <begin position="206"/>
        <end position="225"/>
    </location>
</feature>
<feature type="transmembrane region" description="Helical" evidence="9">
    <location>
        <begin position="559"/>
        <end position="580"/>
    </location>
</feature>
<comment type="caution">
    <text evidence="11">The sequence shown here is derived from an EMBL/GenBank/DDBJ whole genome shotgun (WGS) entry which is preliminary data.</text>
</comment>
<keyword evidence="5 9" id="KW-0812">Transmembrane</keyword>
<name>A0ABR2WP14_9FUNG</name>
<reference evidence="11 12" key="1">
    <citation type="submission" date="2023-04" db="EMBL/GenBank/DDBJ databases">
        <title>Genome of Basidiobolus ranarum AG-B5.</title>
        <authorList>
            <person name="Stajich J.E."/>
            <person name="Carter-House D."/>
            <person name="Gryganskyi A."/>
        </authorList>
    </citation>
    <scope>NUCLEOTIDE SEQUENCE [LARGE SCALE GENOMIC DNA]</scope>
    <source>
        <strain evidence="11 12">AG-B5</strain>
    </source>
</reference>
<evidence type="ECO:0000256" key="4">
    <source>
        <dbReference type="ARBA" id="ARBA00022475"/>
    </source>
</evidence>
<gene>
    <name evidence="11" type="ORF">K7432_010341</name>
</gene>
<feature type="transmembrane region" description="Helical" evidence="9">
    <location>
        <begin position="429"/>
        <end position="447"/>
    </location>
</feature>
<dbReference type="Proteomes" id="UP001479436">
    <property type="component" value="Unassembled WGS sequence"/>
</dbReference>
<accession>A0ABR2WP14</accession>